<evidence type="ECO:0000313" key="1">
    <source>
        <dbReference type="EMBL" id="GAA2634895.1"/>
    </source>
</evidence>
<evidence type="ECO:0000313" key="2">
    <source>
        <dbReference type="Proteomes" id="UP001501509"/>
    </source>
</evidence>
<sequence>MGIKVHVAIIQSTDSDFRICQISFDVLLEIQLEAEDRGWATRWSSVQALRSQVKQEVAILQSLMREERGGIVRAYRCLLLFSVVGEGPAGGVATIDLEPARFRSLERLDRDPEVRTALVRLFSLALGGISTVAKM</sequence>
<name>A0ABP6D7Z1_9ACTN</name>
<dbReference type="EMBL" id="BAAATD010000019">
    <property type="protein sequence ID" value="GAA2634895.1"/>
    <property type="molecule type" value="Genomic_DNA"/>
</dbReference>
<organism evidence="1 2">
    <name type="scientific">Actinomadura fulvescens</name>
    <dbReference type="NCBI Taxonomy" id="46160"/>
    <lineage>
        <taxon>Bacteria</taxon>
        <taxon>Bacillati</taxon>
        <taxon>Actinomycetota</taxon>
        <taxon>Actinomycetes</taxon>
        <taxon>Streptosporangiales</taxon>
        <taxon>Thermomonosporaceae</taxon>
        <taxon>Actinomadura</taxon>
    </lineage>
</organism>
<reference evidence="2" key="1">
    <citation type="journal article" date="2019" name="Int. J. Syst. Evol. Microbiol.">
        <title>The Global Catalogue of Microorganisms (GCM) 10K type strain sequencing project: providing services to taxonomists for standard genome sequencing and annotation.</title>
        <authorList>
            <consortium name="The Broad Institute Genomics Platform"/>
            <consortium name="The Broad Institute Genome Sequencing Center for Infectious Disease"/>
            <person name="Wu L."/>
            <person name="Ma J."/>
        </authorList>
    </citation>
    <scope>NUCLEOTIDE SEQUENCE [LARGE SCALE GENOMIC DNA]</scope>
    <source>
        <strain evidence="2">JCM 6833</strain>
    </source>
</reference>
<gene>
    <name evidence="1" type="ORF">GCM10010411_87200</name>
</gene>
<comment type="caution">
    <text evidence="1">The sequence shown here is derived from an EMBL/GenBank/DDBJ whole genome shotgun (WGS) entry which is preliminary data.</text>
</comment>
<dbReference type="Proteomes" id="UP001501509">
    <property type="component" value="Unassembled WGS sequence"/>
</dbReference>
<protein>
    <submittedName>
        <fullName evidence="1">Uncharacterized protein</fullName>
    </submittedName>
</protein>
<keyword evidence="2" id="KW-1185">Reference proteome</keyword>
<proteinExistence type="predicted"/>
<accession>A0ABP6D7Z1</accession>